<proteinExistence type="predicted"/>
<evidence type="ECO:0000313" key="6">
    <source>
        <dbReference type="Proteomes" id="UP000199706"/>
    </source>
</evidence>
<evidence type="ECO:0000256" key="3">
    <source>
        <dbReference type="ARBA" id="ARBA00023012"/>
    </source>
</evidence>
<name>A0A1G8IUC8_9BURK</name>
<evidence type="ECO:0000256" key="1">
    <source>
        <dbReference type="ARBA" id="ARBA00022679"/>
    </source>
</evidence>
<dbReference type="GO" id="GO:0016301">
    <property type="term" value="F:kinase activity"/>
    <property type="evidence" value="ECO:0007669"/>
    <property type="project" value="UniProtKB-KW"/>
</dbReference>
<dbReference type="InterPro" id="IPR036890">
    <property type="entry name" value="HATPase_C_sf"/>
</dbReference>
<dbReference type="RefSeq" id="WP_090691257.1">
    <property type="nucleotide sequence ID" value="NZ_CADERL010000008.1"/>
</dbReference>
<dbReference type="GO" id="GO:0000160">
    <property type="term" value="P:phosphorelay signal transduction system"/>
    <property type="evidence" value="ECO:0007669"/>
    <property type="project" value="UniProtKB-KW"/>
</dbReference>
<dbReference type="Gene3D" id="3.30.565.10">
    <property type="entry name" value="Histidine kinase-like ATPase, C-terminal domain"/>
    <property type="match status" value="1"/>
</dbReference>
<dbReference type="PANTHER" id="PTHR24421">
    <property type="entry name" value="NITRATE/NITRITE SENSOR PROTEIN NARX-RELATED"/>
    <property type="match status" value="1"/>
</dbReference>
<protein>
    <submittedName>
        <fullName evidence="5">Histidine kinase-, DNA gyrase B-, and HSP90-like ATPase</fullName>
    </submittedName>
</protein>
<dbReference type="InterPro" id="IPR003594">
    <property type="entry name" value="HATPase_dom"/>
</dbReference>
<dbReference type="Proteomes" id="UP000199706">
    <property type="component" value="Unassembled WGS sequence"/>
</dbReference>
<feature type="domain" description="Histidine kinase/HSP90-like ATPase" evidence="4">
    <location>
        <begin position="39"/>
        <end position="133"/>
    </location>
</feature>
<organism evidence="5 6">
    <name type="scientific">Paraburkholderia phenazinium</name>
    <dbReference type="NCBI Taxonomy" id="60549"/>
    <lineage>
        <taxon>Bacteria</taxon>
        <taxon>Pseudomonadati</taxon>
        <taxon>Pseudomonadota</taxon>
        <taxon>Betaproteobacteria</taxon>
        <taxon>Burkholderiales</taxon>
        <taxon>Burkholderiaceae</taxon>
        <taxon>Paraburkholderia</taxon>
    </lineage>
</organism>
<dbReference type="InterPro" id="IPR050482">
    <property type="entry name" value="Sensor_HK_TwoCompSys"/>
</dbReference>
<dbReference type="EMBL" id="FNCJ01000019">
    <property type="protein sequence ID" value="SDI22531.1"/>
    <property type="molecule type" value="Genomic_DNA"/>
</dbReference>
<reference evidence="5 6" key="1">
    <citation type="submission" date="2016-10" db="EMBL/GenBank/DDBJ databases">
        <authorList>
            <person name="de Groot N.N."/>
        </authorList>
    </citation>
    <scope>NUCLEOTIDE SEQUENCE [LARGE SCALE GENOMIC DNA]</scope>
    <source>
        <strain evidence="5 6">LMG 2247</strain>
    </source>
</reference>
<evidence type="ECO:0000313" key="5">
    <source>
        <dbReference type="EMBL" id="SDI22531.1"/>
    </source>
</evidence>
<accession>A0A1G8IUC8</accession>
<keyword evidence="3" id="KW-0902">Two-component regulatory system</keyword>
<dbReference type="SMART" id="SM00387">
    <property type="entry name" value="HATPase_c"/>
    <property type="match status" value="1"/>
</dbReference>
<dbReference type="Pfam" id="PF02518">
    <property type="entry name" value="HATPase_c"/>
    <property type="match status" value="1"/>
</dbReference>
<dbReference type="PANTHER" id="PTHR24421:SF59">
    <property type="entry name" value="OXYGEN SENSOR HISTIDINE KINASE NREB"/>
    <property type="match status" value="1"/>
</dbReference>
<dbReference type="SUPFAM" id="SSF55874">
    <property type="entry name" value="ATPase domain of HSP90 chaperone/DNA topoisomerase II/histidine kinase"/>
    <property type="match status" value="1"/>
</dbReference>
<dbReference type="CDD" id="cd16917">
    <property type="entry name" value="HATPase_UhpB-NarQ-NarX-like"/>
    <property type="match status" value="1"/>
</dbReference>
<evidence type="ECO:0000259" key="4">
    <source>
        <dbReference type="SMART" id="SM00387"/>
    </source>
</evidence>
<dbReference type="OrthoDB" id="8752517at2"/>
<dbReference type="AlphaFoldDB" id="A0A1G8IUC8"/>
<keyword evidence="1" id="KW-0808">Transferase</keyword>
<evidence type="ECO:0000256" key="2">
    <source>
        <dbReference type="ARBA" id="ARBA00022777"/>
    </source>
</evidence>
<sequence length="144" mass="15934">MLDMGLIPALERLTANFTRHTGMRCNLQVPQSEVEMTDEQAVVIFRIVQESLTNAARHSNAKRVDAVFRCEPEAFALEIKDNGIGFDVQNMRKPNTFGLVGTRERTLRAGGEMDVVSKRGRGALVRVRIPIPGGMQPPEDVDSA</sequence>
<gene>
    <name evidence="5" type="ORF">SAMN05216466_11917</name>
</gene>
<keyword evidence="2 5" id="KW-0418">Kinase</keyword>